<dbReference type="RefSeq" id="WP_012391428.1">
    <property type="nucleotide sequence ID" value="NZ_CP011536.1"/>
</dbReference>
<dbReference type="NCBIfam" id="TIGR02593">
    <property type="entry name" value="CRISPR_cas5"/>
    <property type="match status" value="1"/>
</dbReference>
<evidence type="ECO:0000313" key="3">
    <source>
        <dbReference type="EMBL" id="AKM51537.1"/>
    </source>
</evidence>
<dbReference type="InterPro" id="IPR021124">
    <property type="entry name" value="CRISPR-assoc_prot_Cas5"/>
</dbReference>
<sequence>MSLKERTTFCFQVDGDFALFTDPITKIGGEKFTYPVPTYQALKGIAESIYWKPTFQIVIDKVRIMKPIITEARDIRLMKYNRTGASDLARYTYLRDVSYQVQAHLEWNEQRVDLMKDRNANKHYAIMKRSIARGGRRDIFLGTRECQGFVEECRFGQGSGYYDDSDDRLFGTMLHGFDYPDETGEDYLGLRLWNVVMKKGIIEFPPPTDLQLHRRKLHELEAKKFTLDDIQSVDDTYEELLGGEDE</sequence>
<keyword evidence="2" id="KW-0255">Endonuclease</keyword>
<dbReference type="EC" id="3.1.-.-" evidence="2"/>
<dbReference type="Proteomes" id="UP000016629">
    <property type="component" value="Chromosome"/>
</dbReference>
<organism evidence="3 4">
    <name type="scientific">Limosilactobacillus fermentum 3872</name>
    <dbReference type="NCBI Taxonomy" id="1381124"/>
    <lineage>
        <taxon>Bacteria</taxon>
        <taxon>Bacillati</taxon>
        <taxon>Bacillota</taxon>
        <taxon>Bacilli</taxon>
        <taxon>Lactobacillales</taxon>
        <taxon>Lactobacillaceae</taxon>
        <taxon>Limosilactobacillus</taxon>
    </lineage>
</organism>
<dbReference type="GO" id="GO:0003723">
    <property type="term" value="F:RNA binding"/>
    <property type="evidence" value="ECO:0007669"/>
    <property type="project" value="UniProtKB-UniRule"/>
</dbReference>
<dbReference type="GO" id="GO:0051607">
    <property type="term" value="P:defense response to virus"/>
    <property type="evidence" value="ECO:0007669"/>
    <property type="project" value="UniProtKB-UniRule"/>
</dbReference>
<comment type="similarity">
    <text evidence="2">Belongs to the CRISPR-associated protein Cas5 family. Subtype I-C/Dvulg subfamily.</text>
</comment>
<reference evidence="3 4" key="2">
    <citation type="journal article" name="FEMS Microbiol. Lett.">
        <title>Lactobacillus fermentum 3872 genome sequencing reveals plasmid and chromosomal genes potentially involved in a probiotic activity.</title>
        <authorList>
            <person name="Lehri B."/>
            <person name="Seddon A.M."/>
            <person name="Karlyshev A.V."/>
        </authorList>
    </citation>
    <scope>NUCLEOTIDE SEQUENCE [LARGE SCALE GENOMIC DNA]</scope>
    <source>
        <strain evidence="3 4">3872</strain>
    </source>
</reference>
<dbReference type="Pfam" id="PF09704">
    <property type="entry name" value="Cas_Cas5d"/>
    <property type="match status" value="1"/>
</dbReference>
<dbReference type="NCBIfam" id="TIGR01876">
    <property type="entry name" value="cas_Cas5d"/>
    <property type="match status" value="1"/>
</dbReference>
<keyword evidence="1 2" id="KW-0051">Antiviral defense</keyword>
<dbReference type="AlphaFoldDB" id="A0A806T6R7"/>
<dbReference type="Gene3D" id="3.30.70.2660">
    <property type="match status" value="1"/>
</dbReference>
<protein>
    <recommendedName>
        <fullName evidence="2">pre-crRNA processing endonuclease</fullName>
        <ecNumber evidence="2">3.1.-.-</ecNumber>
    </recommendedName>
</protein>
<keyword evidence="2" id="KW-0694">RNA-binding</keyword>
<dbReference type="GO" id="GO:0004519">
    <property type="term" value="F:endonuclease activity"/>
    <property type="evidence" value="ECO:0007669"/>
    <property type="project" value="UniProtKB-UniRule"/>
</dbReference>
<name>A0A806T6R7_LIMFE</name>
<dbReference type="EMBL" id="CP011536">
    <property type="protein sequence ID" value="AKM51537.1"/>
    <property type="molecule type" value="Genomic_DNA"/>
</dbReference>
<proteinExistence type="inferred from homology"/>
<dbReference type="GO" id="GO:0016787">
    <property type="term" value="F:hydrolase activity"/>
    <property type="evidence" value="ECO:0007669"/>
    <property type="project" value="UniProtKB-KW"/>
</dbReference>
<evidence type="ECO:0000256" key="1">
    <source>
        <dbReference type="ARBA" id="ARBA00023118"/>
    </source>
</evidence>
<accession>A0A806T6R7</accession>
<gene>
    <name evidence="3" type="ORF">N573_007520</name>
</gene>
<dbReference type="InterPro" id="IPR013422">
    <property type="entry name" value="CRISPR-assoc_prot_Cas5_N"/>
</dbReference>
<evidence type="ECO:0000256" key="2">
    <source>
        <dbReference type="PIRNR" id="PIRNR029950"/>
    </source>
</evidence>
<dbReference type="GO" id="GO:0043571">
    <property type="term" value="P:maintenance of CRISPR repeat elements"/>
    <property type="evidence" value="ECO:0007669"/>
    <property type="project" value="UniProtKB-UniRule"/>
</dbReference>
<dbReference type="PIRSF" id="PIRSF029950">
    <property type="entry name" value="Cas_CT1134"/>
    <property type="match status" value="1"/>
</dbReference>
<evidence type="ECO:0000313" key="4">
    <source>
        <dbReference type="Proteomes" id="UP000016629"/>
    </source>
</evidence>
<keyword evidence="2" id="KW-0540">Nuclease</keyword>
<dbReference type="InterPro" id="IPR010155">
    <property type="entry name" value="CRISPR-assoc_prot_Cas5d"/>
</dbReference>
<reference evidence="3 4" key="1">
    <citation type="journal article" date="2013" name="Genome Announc.">
        <title>Draft Genome Sequence of Lactobacillus fermentum Strain 3872.</title>
        <authorList>
            <person name="Karlyshev A.V."/>
            <person name="Raju K."/>
            <person name="Abramov V.M."/>
        </authorList>
    </citation>
    <scope>NUCLEOTIDE SEQUENCE [LARGE SCALE GENOMIC DNA]</scope>
    <source>
        <strain evidence="3 4">3872</strain>
    </source>
</reference>
<comment type="function">
    <text evidence="2">CRISPR (clustered regularly interspaced short palindromic repeat) is an adaptive immune system that provides protection against mobile genetic elements (viruses, transposable elements and conjugative plasmids). CRISPR clusters contain spacers, sequences complementary to antecedent mobile elements, and target invading nucleic acids. CRISPR clusters are transcribed and processed into CRISPR RNA (crRNA).</text>
</comment>
<keyword evidence="2" id="KW-0378">Hydrolase</keyword>